<dbReference type="EMBL" id="JAUEPP010000002">
    <property type="protein sequence ID" value="KAK3350493.1"/>
    <property type="molecule type" value="Genomic_DNA"/>
</dbReference>
<keyword evidence="3" id="KW-1185">Reference proteome</keyword>
<dbReference type="GeneID" id="87866213"/>
<protein>
    <submittedName>
        <fullName evidence="2">Uncharacterized protein</fullName>
    </submittedName>
</protein>
<reference evidence="2" key="1">
    <citation type="journal article" date="2023" name="Mol. Phylogenet. Evol.">
        <title>Genome-scale phylogeny and comparative genomics of the fungal order Sordariales.</title>
        <authorList>
            <person name="Hensen N."/>
            <person name="Bonometti L."/>
            <person name="Westerberg I."/>
            <person name="Brannstrom I.O."/>
            <person name="Guillou S."/>
            <person name="Cros-Aarteil S."/>
            <person name="Calhoun S."/>
            <person name="Haridas S."/>
            <person name="Kuo A."/>
            <person name="Mondo S."/>
            <person name="Pangilinan J."/>
            <person name="Riley R."/>
            <person name="LaButti K."/>
            <person name="Andreopoulos B."/>
            <person name="Lipzen A."/>
            <person name="Chen C."/>
            <person name="Yan M."/>
            <person name="Daum C."/>
            <person name="Ng V."/>
            <person name="Clum A."/>
            <person name="Steindorff A."/>
            <person name="Ohm R.A."/>
            <person name="Martin F."/>
            <person name="Silar P."/>
            <person name="Natvig D.O."/>
            <person name="Lalanne C."/>
            <person name="Gautier V."/>
            <person name="Ament-Velasquez S.L."/>
            <person name="Kruys A."/>
            <person name="Hutchinson M.I."/>
            <person name="Powell A.J."/>
            <person name="Barry K."/>
            <person name="Miller A.N."/>
            <person name="Grigoriev I.V."/>
            <person name="Debuchy R."/>
            <person name="Gladieux P."/>
            <person name="Hiltunen Thoren M."/>
            <person name="Johannesson H."/>
        </authorList>
    </citation>
    <scope>NUCLEOTIDE SEQUENCE</scope>
    <source>
        <strain evidence="2">CBS 560.94</strain>
    </source>
</reference>
<reference evidence="2" key="2">
    <citation type="submission" date="2023-06" db="EMBL/GenBank/DDBJ databases">
        <authorList>
            <consortium name="Lawrence Berkeley National Laboratory"/>
            <person name="Haridas S."/>
            <person name="Hensen N."/>
            <person name="Bonometti L."/>
            <person name="Westerberg I."/>
            <person name="Brannstrom I.O."/>
            <person name="Guillou S."/>
            <person name="Cros-Aarteil S."/>
            <person name="Calhoun S."/>
            <person name="Kuo A."/>
            <person name="Mondo S."/>
            <person name="Pangilinan J."/>
            <person name="Riley R."/>
            <person name="Labutti K."/>
            <person name="Andreopoulos B."/>
            <person name="Lipzen A."/>
            <person name="Chen C."/>
            <person name="Yanf M."/>
            <person name="Daum C."/>
            <person name="Ng V."/>
            <person name="Clum A."/>
            <person name="Steindorff A."/>
            <person name="Ohm R."/>
            <person name="Martin F."/>
            <person name="Silar P."/>
            <person name="Natvig D."/>
            <person name="Lalanne C."/>
            <person name="Gautier V."/>
            <person name="Ament-Velasquez S.L."/>
            <person name="Kruys A."/>
            <person name="Hutchinson M.I."/>
            <person name="Powell A.J."/>
            <person name="Barry K."/>
            <person name="Miller A.N."/>
            <person name="Grigoriev I.V."/>
            <person name="Debuchy R."/>
            <person name="Gladieux P."/>
            <person name="Thoren M.H."/>
            <person name="Johannesson H."/>
        </authorList>
    </citation>
    <scope>NUCLEOTIDE SEQUENCE</scope>
    <source>
        <strain evidence="2">CBS 560.94</strain>
    </source>
</reference>
<dbReference type="Proteomes" id="UP001278500">
    <property type="component" value="Unassembled WGS sequence"/>
</dbReference>
<dbReference type="AlphaFoldDB" id="A0AAE0JJD3"/>
<evidence type="ECO:0000313" key="2">
    <source>
        <dbReference type="EMBL" id="KAK3350493.1"/>
    </source>
</evidence>
<evidence type="ECO:0000313" key="3">
    <source>
        <dbReference type="Proteomes" id="UP001278500"/>
    </source>
</evidence>
<gene>
    <name evidence="2" type="ORF">B0H65DRAFT_536842</name>
</gene>
<feature type="region of interest" description="Disordered" evidence="1">
    <location>
        <begin position="183"/>
        <end position="211"/>
    </location>
</feature>
<accession>A0AAE0JJD3</accession>
<feature type="compositionally biased region" description="Basic and acidic residues" evidence="1">
    <location>
        <begin position="183"/>
        <end position="195"/>
    </location>
</feature>
<name>A0AAE0JJD3_9PEZI</name>
<sequence length="239" mass="26379">MSPLACVLGLLKISMMPLRWFGDFRFLSLPSAHGVSKGTLMERADGLISGLPPHRTTSCHFNKIVSYCKVVIVHYGLVTQSKAFKPTKTACATSRIWLSVMRISRAPYHGRSRSWVLGAFPEFASIHGRSRLLIGTPDPTSMIRERFLMGNFRFSGTGSQKAALSSHRPCYLANREIDKGMGKKHGHLELGEHHSNGKTRNKPVPQPRFSETAPELGTVQKSLRLVALSFLAPALPPCS</sequence>
<organism evidence="2 3">
    <name type="scientific">Neurospora tetraspora</name>
    <dbReference type="NCBI Taxonomy" id="94610"/>
    <lineage>
        <taxon>Eukaryota</taxon>
        <taxon>Fungi</taxon>
        <taxon>Dikarya</taxon>
        <taxon>Ascomycota</taxon>
        <taxon>Pezizomycotina</taxon>
        <taxon>Sordariomycetes</taxon>
        <taxon>Sordariomycetidae</taxon>
        <taxon>Sordariales</taxon>
        <taxon>Sordariaceae</taxon>
        <taxon>Neurospora</taxon>
    </lineage>
</organism>
<evidence type="ECO:0000256" key="1">
    <source>
        <dbReference type="SAM" id="MobiDB-lite"/>
    </source>
</evidence>
<proteinExistence type="predicted"/>
<comment type="caution">
    <text evidence="2">The sequence shown here is derived from an EMBL/GenBank/DDBJ whole genome shotgun (WGS) entry which is preliminary data.</text>
</comment>
<dbReference type="RefSeq" id="XP_062683788.1">
    <property type="nucleotide sequence ID" value="XM_062829059.1"/>
</dbReference>